<evidence type="ECO:0000259" key="2">
    <source>
        <dbReference type="Pfam" id="PF00582"/>
    </source>
</evidence>
<evidence type="ECO:0000313" key="4">
    <source>
        <dbReference type="Proteomes" id="UP001205748"/>
    </source>
</evidence>
<evidence type="ECO:0000256" key="1">
    <source>
        <dbReference type="ARBA" id="ARBA00008791"/>
    </source>
</evidence>
<feature type="domain" description="UspA" evidence="2">
    <location>
        <begin position="1"/>
        <end position="159"/>
    </location>
</feature>
<dbReference type="InterPro" id="IPR006016">
    <property type="entry name" value="UspA"/>
</dbReference>
<dbReference type="InterPro" id="IPR014729">
    <property type="entry name" value="Rossmann-like_a/b/a_fold"/>
</dbReference>
<dbReference type="PANTHER" id="PTHR46268">
    <property type="entry name" value="STRESS RESPONSE PROTEIN NHAX"/>
    <property type="match status" value="1"/>
</dbReference>
<dbReference type="InterPro" id="IPR006015">
    <property type="entry name" value="Universal_stress_UspA"/>
</dbReference>
<dbReference type="Proteomes" id="UP001205748">
    <property type="component" value="Unassembled WGS sequence"/>
</dbReference>
<organism evidence="3 4">
    <name type="scientific">Irregularibacter muris</name>
    <dbReference type="NCBI Taxonomy" id="1796619"/>
    <lineage>
        <taxon>Bacteria</taxon>
        <taxon>Bacillati</taxon>
        <taxon>Bacillota</taxon>
        <taxon>Clostridia</taxon>
        <taxon>Eubacteriales</taxon>
        <taxon>Eubacteriaceae</taxon>
        <taxon>Irregularibacter</taxon>
    </lineage>
</organism>
<dbReference type="Pfam" id="PF00582">
    <property type="entry name" value="Usp"/>
    <property type="match status" value="1"/>
</dbReference>
<dbReference type="CDD" id="cd00293">
    <property type="entry name" value="USP-like"/>
    <property type="match status" value="1"/>
</dbReference>
<comment type="similarity">
    <text evidence="1">Belongs to the universal stress protein A family.</text>
</comment>
<dbReference type="Gene3D" id="3.40.50.620">
    <property type="entry name" value="HUPs"/>
    <property type="match status" value="1"/>
</dbReference>
<dbReference type="AlphaFoldDB" id="A0AAE3HHZ1"/>
<protein>
    <submittedName>
        <fullName evidence="3">Universal stress protein</fullName>
    </submittedName>
</protein>
<reference evidence="3" key="1">
    <citation type="submission" date="2022-07" db="EMBL/GenBank/DDBJ databases">
        <title>Enhanced cultured diversity of the mouse gut microbiota enables custom-made synthetic communities.</title>
        <authorList>
            <person name="Afrizal A."/>
        </authorList>
    </citation>
    <scope>NUCLEOTIDE SEQUENCE</scope>
    <source>
        <strain evidence="3">DSM 28593</strain>
    </source>
</reference>
<comment type="caution">
    <text evidence="3">The sequence shown here is derived from an EMBL/GenBank/DDBJ whole genome shotgun (WGS) entry which is preliminary data.</text>
</comment>
<gene>
    <name evidence="3" type="ORF">NSA47_12180</name>
</gene>
<keyword evidence="4" id="KW-1185">Reference proteome</keyword>
<accession>A0AAE3HHZ1</accession>
<name>A0AAE3HHZ1_9FIRM</name>
<dbReference type="EMBL" id="JANKAS010000012">
    <property type="protein sequence ID" value="MCR1899735.1"/>
    <property type="molecule type" value="Genomic_DNA"/>
</dbReference>
<sequence length="159" mass="17618">MKNILIPIDGSDGSMRALEKGKEIAQSFDSNVILLHVRPALYVSDYEMNILHQYQLGQYESIANTMILRGQELTNHAQEILDRGLDVFSELDANKVSTVILEGKPAFAIIDYLESKNDEIDLVIMGSQGLTAGKVHQLFIGSVTHKVLNGVKQPILVIK</sequence>
<dbReference type="SUPFAM" id="SSF52402">
    <property type="entry name" value="Adenine nucleotide alpha hydrolases-like"/>
    <property type="match status" value="1"/>
</dbReference>
<dbReference type="PANTHER" id="PTHR46268:SF6">
    <property type="entry name" value="UNIVERSAL STRESS PROTEIN UP12"/>
    <property type="match status" value="1"/>
</dbReference>
<evidence type="ECO:0000313" key="3">
    <source>
        <dbReference type="EMBL" id="MCR1899735.1"/>
    </source>
</evidence>
<proteinExistence type="inferred from homology"/>
<dbReference type="RefSeq" id="WP_257532386.1">
    <property type="nucleotide sequence ID" value="NZ_JANKAS010000012.1"/>
</dbReference>
<dbReference type="PRINTS" id="PR01438">
    <property type="entry name" value="UNVRSLSTRESS"/>
</dbReference>